<dbReference type="SUPFAM" id="SSF55961">
    <property type="entry name" value="Bet v1-like"/>
    <property type="match status" value="1"/>
</dbReference>
<comment type="subcellular location">
    <subcellularLocation>
        <location evidence="1">Membrane</location>
    </subcellularLocation>
</comment>
<dbReference type="InterPro" id="IPR050584">
    <property type="entry name" value="Cholesterol_7-desaturase"/>
</dbReference>
<dbReference type="PANTHER" id="PTHR21266:SF32">
    <property type="entry name" value="CHOLESTEROL 7-DESATURASE NVD"/>
    <property type="match status" value="1"/>
</dbReference>
<keyword evidence="5" id="KW-0472">Membrane</keyword>
<dbReference type="STRING" id="1965070.A0A3S3Q371"/>
<evidence type="ECO:0000313" key="7">
    <source>
        <dbReference type="EMBL" id="RWS13098.1"/>
    </source>
</evidence>
<gene>
    <name evidence="8" type="ORF">B4U79_11530</name>
    <name evidence="7" type="ORF">B4U79_12064</name>
</gene>
<dbReference type="GO" id="GO:0008203">
    <property type="term" value="P:cholesterol metabolic process"/>
    <property type="evidence" value="ECO:0007669"/>
    <property type="project" value="InterPro"/>
</dbReference>
<evidence type="ECO:0000256" key="3">
    <source>
        <dbReference type="ARBA" id="ARBA00022989"/>
    </source>
</evidence>
<organism evidence="7 9">
    <name type="scientific">Dinothrombium tinctorium</name>
    <dbReference type="NCBI Taxonomy" id="1965070"/>
    <lineage>
        <taxon>Eukaryota</taxon>
        <taxon>Metazoa</taxon>
        <taxon>Ecdysozoa</taxon>
        <taxon>Arthropoda</taxon>
        <taxon>Chelicerata</taxon>
        <taxon>Arachnida</taxon>
        <taxon>Acari</taxon>
        <taxon>Acariformes</taxon>
        <taxon>Trombidiformes</taxon>
        <taxon>Prostigmata</taxon>
        <taxon>Anystina</taxon>
        <taxon>Parasitengona</taxon>
        <taxon>Trombidioidea</taxon>
        <taxon>Trombidiidae</taxon>
        <taxon>Dinothrombium</taxon>
    </lineage>
</organism>
<reference evidence="7" key="2">
    <citation type="submission" date="2018-11" db="EMBL/GenBank/DDBJ databases">
        <title>Trombidioid mite genomics.</title>
        <authorList>
            <person name="Dong X."/>
        </authorList>
    </citation>
    <scope>NUCLEOTIDE SEQUENCE</scope>
    <source>
        <strain evidence="7">UoL-WK</strain>
    </source>
</reference>
<dbReference type="InterPro" id="IPR045605">
    <property type="entry name" value="KshA-like_C"/>
</dbReference>
<evidence type="ECO:0000313" key="9">
    <source>
        <dbReference type="Proteomes" id="UP000285301"/>
    </source>
</evidence>
<comment type="caution">
    <text evidence="7">The sequence shown here is derived from an EMBL/GenBank/DDBJ whole genome shotgun (WGS) entry which is preliminary data.</text>
</comment>
<keyword evidence="4" id="KW-0560">Oxidoreductase</keyword>
<name>A0A3S3Q371_9ACAR</name>
<evidence type="ECO:0000256" key="4">
    <source>
        <dbReference type="ARBA" id="ARBA00023002"/>
    </source>
</evidence>
<evidence type="ECO:0000256" key="2">
    <source>
        <dbReference type="ARBA" id="ARBA00022692"/>
    </source>
</evidence>
<keyword evidence="9" id="KW-1185">Reference proteome</keyword>
<dbReference type="GO" id="GO:0016491">
    <property type="term" value="F:oxidoreductase activity"/>
    <property type="evidence" value="ECO:0007669"/>
    <property type="project" value="UniProtKB-KW"/>
</dbReference>
<proteinExistence type="predicted"/>
<keyword evidence="3" id="KW-1133">Transmembrane helix</keyword>
<dbReference type="PANTHER" id="PTHR21266">
    <property type="entry name" value="IRON-SULFUR DOMAIN CONTAINING PROTEIN"/>
    <property type="match status" value="1"/>
</dbReference>
<dbReference type="Proteomes" id="UP000285301">
    <property type="component" value="Unassembled WGS sequence"/>
</dbReference>
<accession>A0A3S3Q371</accession>
<reference evidence="7 9" key="1">
    <citation type="journal article" date="2018" name="Gigascience">
        <title>Genomes of trombidid mites reveal novel predicted allergens and laterally-transferred genes associated with secondary metabolism.</title>
        <authorList>
            <person name="Dong X."/>
            <person name="Chaisiri K."/>
            <person name="Xia D."/>
            <person name="Armstrong S.D."/>
            <person name="Fang Y."/>
            <person name="Donnelly M.J."/>
            <person name="Kadowaki T."/>
            <person name="McGarry J.W."/>
            <person name="Darby A.C."/>
            <person name="Makepeace B.L."/>
        </authorList>
    </citation>
    <scope>NUCLEOTIDE SEQUENCE [LARGE SCALE GENOMIC DNA]</scope>
    <source>
        <strain evidence="7">UoL-WK</strain>
    </source>
</reference>
<sequence length="177" mass="20524">MCLVGKDIPENGADVAHLKELHPPAIHEFINTWNPSPPPEIHKASMQMQVVTYFFKIPIITMNMNVEQIGPALVHLYVKSFAGIEGVITQHVVPVKPFEQKVIHRVYFNRGILGKLFAKFVVIGESIMFERDIRIWREKKYLSNPRLVKEDSAIAKFRKWFKQFYSDNSVTTTNIDW</sequence>
<keyword evidence="2" id="KW-0812">Transmembrane</keyword>
<dbReference type="GO" id="GO:0005737">
    <property type="term" value="C:cytoplasm"/>
    <property type="evidence" value="ECO:0007669"/>
    <property type="project" value="TreeGrafter"/>
</dbReference>
<evidence type="ECO:0000313" key="8">
    <source>
        <dbReference type="EMBL" id="RWS14742.1"/>
    </source>
</evidence>
<dbReference type="OrthoDB" id="6428779at2759"/>
<protein>
    <submittedName>
        <fullName evidence="7">Cholesterol 7-desaturase-like protein</fullName>
    </submittedName>
</protein>
<dbReference type="Gene3D" id="3.90.380.10">
    <property type="entry name" value="Naphthalene 1,2-dioxygenase Alpha Subunit, Chain A, domain 1"/>
    <property type="match status" value="1"/>
</dbReference>
<evidence type="ECO:0000256" key="5">
    <source>
        <dbReference type="ARBA" id="ARBA00023136"/>
    </source>
</evidence>
<dbReference type="Pfam" id="PF19298">
    <property type="entry name" value="KshA_C"/>
    <property type="match status" value="1"/>
</dbReference>
<evidence type="ECO:0000256" key="1">
    <source>
        <dbReference type="ARBA" id="ARBA00004370"/>
    </source>
</evidence>
<evidence type="ECO:0000259" key="6">
    <source>
        <dbReference type="Pfam" id="PF19298"/>
    </source>
</evidence>
<dbReference type="EMBL" id="NCKU01000631">
    <property type="protein sequence ID" value="RWS14742.1"/>
    <property type="molecule type" value="Genomic_DNA"/>
</dbReference>
<dbReference type="EMBL" id="NCKU01001097">
    <property type="protein sequence ID" value="RWS13098.1"/>
    <property type="molecule type" value="Genomic_DNA"/>
</dbReference>
<feature type="domain" description="3-ketosteroid-9-alpha-monooxygenase oxygenase component-like C-terminal" evidence="6">
    <location>
        <begin position="6"/>
        <end position="165"/>
    </location>
</feature>
<dbReference type="GO" id="GO:0016020">
    <property type="term" value="C:membrane"/>
    <property type="evidence" value="ECO:0007669"/>
    <property type="project" value="UniProtKB-SubCell"/>
</dbReference>
<dbReference type="AlphaFoldDB" id="A0A3S3Q371"/>